<accession>A0ABX2C6V0</accession>
<proteinExistence type="predicted"/>
<gene>
    <name evidence="2" type="ORF">HL667_01740</name>
</gene>
<dbReference type="InterPro" id="IPR027417">
    <property type="entry name" value="P-loop_NTPase"/>
</dbReference>
<dbReference type="RefSeq" id="WP_172108401.1">
    <property type="nucleotide sequence ID" value="NZ_JABFDN010000001.1"/>
</dbReference>
<dbReference type="EMBL" id="JABFDN010000001">
    <property type="protein sequence ID" value="NPU63713.1"/>
    <property type="molecule type" value="Genomic_DNA"/>
</dbReference>
<evidence type="ECO:0000313" key="3">
    <source>
        <dbReference type="Proteomes" id="UP000886476"/>
    </source>
</evidence>
<name>A0ABX2C6V0_9BRAD</name>
<dbReference type="Proteomes" id="UP000886476">
    <property type="component" value="Unassembled WGS sequence"/>
</dbReference>
<dbReference type="Gene3D" id="3.40.50.300">
    <property type="entry name" value="P-loop containing nucleotide triphosphate hydrolases"/>
    <property type="match status" value="2"/>
</dbReference>
<dbReference type="InterPro" id="IPR000212">
    <property type="entry name" value="DNA_helicase_UvrD/REP"/>
</dbReference>
<dbReference type="SUPFAM" id="SSF52540">
    <property type="entry name" value="P-loop containing nucleoside triphosphate hydrolases"/>
    <property type="match status" value="1"/>
</dbReference>
<evidence type="ECO:0000256" key="1">
    <source>
        <dbReference type="ARBA" id="ARBA00034923"/>
    </source>
</evidence>
<evidence type="ECO:0000313" key="2">
    <source>
        <dbReference type="EMBL" id="NPU63713.1"/>
    </source>
</evidence>
<dbReference type="Pfam" id="PF13245">
    <property type="entry name" value="AAA_19"/>
    <property type="match status" value="1"/>
</dbReference>
<sequence length="390" mass="42894">MTGKNKIVIAAAGSGKTTYLVEQAVKIKGARILVTTYTESNESEIRQRFFDLLGHVPANVVIMTWFSFLITHGVKPFQGGLFDFSVTGMLLAQAQSGIRFRNSKGIAVPWPEEEIGKHFFDPDGRVFSDKLSKLVIRCNDKSGGAVIDRLSRVFPYIFVDEVQDLAGYDLDILAALAGSSARLLMVGDPRQVTYLTHHERRHGKYAEGGITAFLQQELPRKVVVEIDQTSLNRSHRNSSAICAVSSRLFPALPASGACECPGCRRGPSADAGVFILKTADYAHYLAKVRPMQLRDKITSSGVDKSSPVMNFGQSKGRGFDHVVILPTAPMQDWLVDHTVELKAQTRAKFYVALTRARLSVAIVMDWGAGPLPPGFSLYERGRRRDVGHDG</sequence>
<dbReference type="PANTHER" id="PTHR11070">
    <property type="entry name" value="UVRD / RECB / PCRA DNA HELICASE FAMILY MEMBER"/>
    <property type="match status" value="1"/>
</dbReference>
<organism evidence="2 3">
    <name type="scientific">Bradyrhizobium aeschynomenes</name>
    <dbReference type="NCBI Taxonomy" id="2734909"/>
    <lineage>
        <taxon>Bacteria</taxon>
        <taxon>Pseudomonadati</taxon>
        <taxon>Pseudomonadota</taxon>
        <taxon>Alphaproteobacteria</taxon>
        <taxon>Hyphomicrobiales</taxon>
        <taxon>Nitrobacteraceae</taxon>
        <taxon>Bradyrhizobium</taxon>
    </lineage>
</organism>
<comment type="caution">
    <text evidence="2">The sequence shown here is derived from an EMBL/GenBank/DDBJ whole genome shotgun (WGS) entry which is preliminary data.</text>
</comment>
<reference evidence="2" key="1">
    <citation type="submission" date="2020-05" db="EMBL/GenBank/DDBJ databases">
        <title>Nod-independent and nitrogen-fixing Bradyrhizobium aeschynomene sp. nov. isolated from nodules of Aeschynomene indica.</title>
        <authorList>
            <person name="Zhang Z."/>
        </authorList>
    </citation>
    <scope>NUCLEOTIDE SEQUENCE</scope>
    <source>
        <strain evidence="2">83012</strain>
    </source>
</reference>
<protein>
    <recommendedName>
        <fullName evidence="1">DNA 3'-5' helicase II</fullName>
    </recommendedName>
</protein>
<keyword evidence="3" id="KW-1185">Reference proteome</keyword>
<dbReference type="PANTHER" id="PTHR11070:SF2">
    <property type="entry name" value="ATP-DEPENDENT DNA HELICASE SRS2"/>
    <property type="match status" value="1"/>
</dbReference>